<name>A0A832Z3V9_9CREN</name>
<dbReference type="EMBL" id="DQTV01000089">
    <property type="protein sequence ID" value="HIP57368.1"/>
    <property type="molecule type" value="Genomic_DNA"/>
</dbReference>
<feature type="non-terminal residue" evidence="2">
    <location>
        <position position="256"/>
    </location>
</feature>
<dbReference type="PANTHER" id="PTHR11060">
    <property type="entry name" value="PROTEIN MEMO1"/>
    <property type="match status" value="1"/>
</dbReference>
<dbReference type="PANTHER" id="PTHR11060:SF0">
    <property type="entry name" value="PROTEIN MEMO1"/>
    <property type="match status" value="1"/>
</dbReference>
<dbReference type="Gene3D" id="3.40.830.10">
    <property type="entry name" value="LigB-like"/>
    <property type="match status" value="1"/>
</dbReference>
<comment type="caution">
    <text evidence="2">The sequence shown here is derived from an EMBL/GenBank/DDBJ whole genome shotgun (WGS) entry which is preliminary data.</text>
</comment>
<accession>A0A832Z3V9</accession>
<reference evidence="2" key="1">
    <citation type="journal article" date="2020" name="ISME J.">
        <title>Gammaproteobacteria mediating utilization of methyl-, sulfur- and petroleum organic compounds in deep ocean hydrothermal plumes.</title>
        <authorList>
            <person name="Zhou Z."/>
            <person name="Liu Y."/>
            <person name="Pan J."/>
            <person name="Cron B.R."/>
            <person name="Toner B.M."/>
            <person name="Anantharaman K."/>
            <person name="Breier J.A."/>
            <person name="Dick G.J."/>
            <person name="Li M."/>
        </authorList>
    </citation>
    <scope>NUCLEOTIDE SEQUENCE</scope>
    <source>
        <strain evidence="2">SZUA-1435</strain>
    </source>
</reference>
<organism evidence="2 3">
    <name type="scientific">Ignisphaera aggregans</name>
    <dbReference type="NCBI Taxonomy" id="334771"/>
    <lineage>
        <taxon>Archaea</taxon>
        <taxon>Thermoproteota</taxon>
        <taxon>Thermoprotei</taxon>
        <taxon>Desulfurococcales</taxon>
        <taxon>Desulfurococcaceae</taxon>
        <taxon>Ignisphaera</taxon>
    </lineage>
</organism>
<dbReference type="AlphaFoldDB" id="A0A832Z3V9"/>
<dbReference type="CDD" id="cd07361">
    <property type="entry name" value="MEMO_like"/>
    <property type="match status" value="1"/>
</dbReference>
<proteinExistence type="inferred from homology"/>
<evidence type="ECO:0000313" key="2">
    <source>
        <dbReference type="EMBL" id="HIP57368.1"/>
    </source>
</evidence>
<protein>
    <submittedName>
        <fullName evidence="2">AmmeMemoRadiSam system protein B</fullName>
    </submittedName>
</protein>
<evidence type="ECO:0000313" key="3">
    <source>
        <dbReference type="Proteomes" id="UP000605805"/>
    </source>
</evidence>
<sequence>MAVRQPQAALWGFYPIDRSSLMRELERCFTDSRLGPGSLPKRGAKAKIKAVIGGVAPHAGYAFSGPCAAWLYKEIGEAVEHVDTVVIMGSNHTGYGGIVTTTSIYSRWATPLGEVEVDTEFIAKLKEFYPNLSEDQLAHAREHSVEVQLPFLQYVLKNGFKLVPIVVKDISYVEAHEVAQAILKTAKALNREVLVIASSDFTHHGPAYGYVLFRENIASRVRDLDLEFIKKIVELDTQGFLKLIRRYDATVCGYGA</sequence>
<dbReference type="Pfam" id="PF01875">
    <property type="entry name" value="Memo"/>
    <property type="match status" value="1"/>
</dbReference>
<dbReference type="SUPFAM" id="SSF53213">
    <property type="entry name" value="LigB-like"/>
    <property type="match status" value="1"/>
</dbReference>
<gene>
    <name evidence="2" type="primary">amrB</name>
    <name evidence="2" type="ORF">EYH02_04800</name>
</gene>
<evidence type="ECO:0000256" key="1">
    <source>
        <dbReference type="ARBA" id="ARBA00006315"/>
    </source>
</evidence>
<dbReference type="Proteomes" id="UP000605805">
    <property type="component" value="Unassembled WGS sequence"/>
</dbReference>
<dbReference type="InterPro" id="IPR002737">
    <property type="entry name" value="MEMO1_fam"/>
</dbReference>
<dbReference type="NCBIfam" id="TIGR04336">
    <property type="entry name" value="AmmeMemoSam_B"/>
    <property type="match status" value="1"/>
</dbReference>
<dbReference type="HAMAP" id="MF_00055">
    <property type="entry name" value="MEMO1"/>
    <property type="match status" value="1"/>
</dbReference>
<comment type="similarity">
    <text evidence="1">Belongs to the MEMO1 family.</text>
</comment>